<gene>
    <name evidence="2" type="primary">MPPED1</name>
    <name evidence="2" type="ORF">HK097_001117</name>
</gene>
<keyword evidence="3" id="KW-1185">Reference proteome</keyword>
<evidence type="ECO:0000259" key="1">
    <source>
        <dbReference type="Pfam" id="PF00149"/>
    </source>
</evidence>
<dbReference type="SUPFAM" id="SSF56300">
    <property type="entry name" value="Metallo-dependent phosphatases"/>
    <property type="match status" value="1"/>
</dbReference>
<dbReference type="PANTHER" id="PTHR12905:SF0">
    <property type="entry name" value="CALCINEURIN-LIKE PHOSPHOESTERASE DOMAIN-CONTAINING PROTEIN"/>
    <property type="match status" value="1"/>
</dbReference>
<dbReference type="Pfam" id="PF00149">
    <property type="entry name" value="Metallophos"/>
    <property type="match status" value="1"/>
</dbReference>
<dbReference type="AlphaFoldDB" id="A0AAD5X1J8"/>
<dbReference type="InterPro" id="IPR051693">
    <property type="entry name" value="UPF0046_metallophosphoest"/>
</dbReference>
<accession>A0AAD5X1J8</accession>
<evidence type="ECO:0000313" key="2">
    <source>
        <dbReference type="EMBL" id="KAJ3045802.1"/>
    </source>
</evidence>
<name>A0AAD5X1J8_9FUNG</name>
<dbReference type="Gene3D" id="3.60.21.10">
    <property type="match status" value="1"/>
</dbReference>
<organism evidence="2 3">
    <name type="scientific">Rhizophlyctis rosea</name>
    <dbReference type="NCBI Taxonomy" id="64517"/>
    <lineage>
        <taxon>Eukaryota</taxon>
        <taxon>Fungi</taxon>
        <taxon>Fungi incertae sedis</taxon>
        <taxon>Chytridiomycota</taxon>
        <taxon>Chytridiomycota incertae sedis</taxon>
        <taxon>Chytridiomycetes</taxon>
        <taxon>Rhizophlyctidales</taxon>
        <taxon>Rhizophlyctidaceae</taxon>
        <taxon>Rhizophlyctis</taxon>
    </lineage>
</organism>
<dbReference type="GO" id="GO:0016787">
    <property type="term" value="F:hydrolase activity"/>
    <property type="evidence" value="ECO:0007669"/>
    <property type="project" value="InterPro"/>
</dbReference>
<dbReference type="InterPro" id="IPR004843">
    <property type="entry name" value="Calcineurin-like_PHP"/>
</dbReference>
<protein>
    <submittedName>
        <fullName evidence="2">Metallophosphoesterase domain-containing protein 1</fullName>
    </submittedName>
</protein>
<dbReference type="PANTHER" id="PTHR12905">
    <property type="entry name" value="METALLOPHOSPHOESTERASE"/>
    <property type="match status" value="1"/>
</dbReference>
<proteinExistence type="predicted"/>
<comment type="caution">
    <text evidence="2">The sequence shown here is derived from an EMBL/GenBank/DDBJ whole genome shotgun (WGS) entry which is preliminary data.</text>
</comment>
<dbReference type="CDD" id="cd07379">
    <property type="entry name" value="MPP_239FB"/>
    <property type="match status" value="1"/>
</dbReference>
<evidence type="ECO:0000313" key="3">
    <source>
        <dbReference type="Proteomes" id="UP001212841"/>
    </source>
</evidence>
<dbReference type="EMBL" id="JADGJD010001213">
    <property type="protein sequence ID" value="KAJ3045802.1"/>
    <property type="molecule type" value="Genomic_DNA"/>
</dbReference>
<dbReference type="Proteomes" id="UP001212841">
    <property type="component" value="Unassembled WGS sequence"/>
</dbReference>
<sequence>MIHTSFESQLPATAPPGHLRFVCISDTHSQHDKLTLPPGDVLLHSGDFSYHGEEQEVEKFVAWLKGLPYRWKIIIAGNHECIFHLDYFKKHQWLWSRAGNILTPEDALAYARKVRHILADTSLQESHGIVYLEDSGFEISEGGGIKVWGSPWQPEFCDWAFNLPTNSQALANQWSLIPPTTDILLTHGPPLSILDKSIRGDSCGCAQLSKRLLTTPPLDATGPKVHLFGHIHEAYGVVQKKGITFINGCSVNSKYKCVNRPVVFDFKAEEGDGMDVDL</sequence>
<reference evidence="2" key="1">
    <citation type="submission" date="2020-05" db="EMBL/GenBank/DDBJ databases">
        <title>Phylogenomic resolution of chytrid fungi.</title>
        <authorList>
            <person name="Stajich J.E."/>
            <person name="Amses K."/>
            <person name="Simmons R."/>
            <person name="Seto K."/>
            <person name="Myers J."/>
            <person name="Bonds A."/>
            <person name="Quandt C.A."/>
            <person name="Barry K."/>
            <person name="Liu P."/>
            <person name="Grigoriev I."/>
            <person name="Longcore J.E."/>
            <person name="James T.Y."/>
        </authorList>
    </citation>
    <scope>NUCLEOTIDE SEQUENCE</scope>
    <source>
        <strain evidence="2">JEL0318</strain>
    </source>
</reference>
<dbReference type="InterPro" id="IPR029052">
    <property type="entry name" value="Metallo-depent_PP-like"/>
</dbReference>
<feature type="domain" description="Calcineurin-like phosphoesterase" evidence="1">
    <location>
        <begin position="19"/>
        <end position="233"/>
    </location>
</feature>